<reference evidence="2" key="1">
    <citation type="submission" date="2015-06" db="EMBL/GenBank/DDBJ databases">
        <authorList>
            <person name="Bertelli C."/>
        </authorList>
    </citation>
    <scope>NUCLEOTIDE SEQUENCE [LARGE SCALE GENOMIC DNA]</scope>
    <source>
        <strain evidence="2">CRIB-30</strain>
    </source>
</reference>
<sequence length="138" mass="16008">MDSLPVTQEKLYLELTLLAKDMENYYHILLKENDLIHQKENGCLVELKNTMALTEEALNERLEKALYAAALYLALKIKERSSSSKETLELDALWKILDHPLLDEPFVKKQLSDLNLLKERLALLTTWNREIKEKGPCP</sequence>
<proteinExistence type="predicted"/>
<accession>A0A0H5DN23</accession>
<dbReference type="EMBL" id="CWGJ01000001">
    <property type="protein sequence ID" value="CRX37457.1"/>
    <property type="molecule type" value="Genomic_DNA"/>
</dbReference>
<name>A0A0H5DN23_9BACT</name>
<evidence type="ECO:0000313" key="2">
    <source>
        <dbReference type="Proteomes" id="UP000220251"/>
    </source>
</evidence>
<keyword evidence="2" id="KW-1185">Reference proteome</keyword>
<dbReference type="AlphaFoldDB" id="A0A0H5DN23"/>
<dbReference type="RefSeq" id="WP_143406393.1">
    <property type="nucleotide sequence ID" value="NZ_CWGJ01000001.1"/>
</dbReference>
<dbReference type="Proteomes" id="UP000220251">
    <property type="component" value="Unassembled WGS sequence"/>
</dbReference>
<evidence type="ECO:0000313" key="1">
    <source>
        <dbReference type="EMBL" id="CRX37457.1"/>
    </source>
</evidence>
<gene>
    <name evidence="1" type="ORF">ELAC_0094</name>
</gene>
<protein>
    <submittedName>
        <fullName evidence="1">Uncharacterized protein</fullName>
    </submittedName>
</protein>
<organism evidence="1 2">
    <name type="scientific">Estrella lausannensis</name>
    <dbReference type="NCBI Taxonomy" id="483423"/>
    <lineage>
        <taxon>Bacteria</taxon>
        <taxon>Pseudomonadati</taxon>
        <taxon>Chlamydiota</taxon>
        <taxon>Chlamydiia</taxon>
        <taxon>Parachlamydiales</taxon>
        <taxon>Candidatus Criblamydiaceae</taxon>
        <taxon>Estrella</taxon>
    </lineage>
</organism>